<evidence type="ECO:0008006" key="4">
    <source>
        <dbReference type="Google" id="ProtNLM"/>
    </source>
</evidence>
<protein>
    <recommendedName>
        <fullName evidence="4">F-box domain-containing protein</fullName>
    </recommendedName>
</protein>
<dbReference type="GO" id="GO:0003735">
    <property type="term" value="F:structural constituent of ribosome"/>
    <property type="evidence" value="ECO:0007669"/>
    <property type="project" value="InterPro"/>
</dbReference>
<dbReference type="GO" id="GO:0005840">
    <property type="term" value="C:ribosome"/>
    <property type="evidence" value="ECO:0007669"/>
    <property type="project" value="InterPro"/>
</dbReference>
<proteinExistence type="predicted"/>
<accession>A0A0D7BIJ3</accession>
<evidence type="ECO:0000313" key="3">
    <source>
        <dbReference type="Proteomes" id="UP000054007"/>
    </source>
</evidence>
<feature type="compositionally biased region" description="Acidic residues" evidence="1">
    <location>
        <begin position="562"/>
        <end position="633"/>
    </location>
</feature>
<evidence type="ECO:0000313" key="2">
    <source>
        <dbReference type="EMBL" id="KIY70050.1"/>
    </source>
</evidence>
<dbReference type="SUPFAM" id="SSF52047">
    <property type="entry name" value="RNI-like"/>
    <property type="match status" value="1"/>
</dbReference>
<evidence type="ECO:0000256" key="1">
    <source>
        <dbReference type="SAM" id="MobiDB-lite"/>
    </source>
</evidence>
<gene>
    <name evidence="2" type="ORF">CYLTODRAFT_488425</name>
</gene>
<dbReference type="EMBL" id="KN880474">
    <property type="protein sequence ID" value="KIY70050.1"/>
    <property type="molecule type" value="Genomic_DNA"/>
</dbReference>
<keyword evidence="3" id="KW-1185">Reference proteome</keyword>
<feature type="region of interest" description="Disordered" evidence="1">
    <location>
        <begin position="556"/>
        <end position="640"/>
    </location>
</feature>
<dbReference type="Proteomes" id="UP000054007">
    <property type="component" value="Unassembled WGS sequence"/>
</dbReference>
<dbReference type="OrthoDB" id="2822157at2759"/>
<name>A0A0D7BIJ3_9AGAR</name>
<reference evidence="2 3" key="1">
    <citation type="journal article" date="2015" name="Fungal Genet. Biol.">
        <title>Evolution of novel wood decay mechanisms in Agaricales revealed by the genome sequences of Fistulina hepatica and Cylindrobasidium torrendii.</title>
        <authorList>
            <person name="Floudas D."/>
            <person name="Held B.W."/>
            <person name="Riley R."/>
            <person name="Nagy L.G."/>
            <person name="Koehler G."/>
            <person name="Ransdell A.S."/>
            <person name="Younus H."/>
            <person name="Chow J."/>
            <person name="Chiniquy J."/>
            <person name="Lipzen A."/>
            <person name="Tritt A."/>
            <person name="Sun H."/>
            <person name="Haridas S."/>
            <person name="LaButti K."/>
            <person name="Ohm R.A."/>
            <person name="Kues U."/>
            <person name="Blanchette R.A."/>
            <person name="Grigoriev I.V."/>
            <person name="Minto R.E."/>
            <person name="Hibbett D.S."/>
        </authorList>
    </citation>
    <scope>NUCLEOTIDE SEQUENCE [LARGE SCALE GENOMIC DNA]</scope>
    <source>
        <strain evidence="2 3">FP15055 ss-10</strain>
    </source>
</reference>
<dbReference type="InterPro" id="IPR018268">
    <property type="entry name" value="Ribosomal_uS10_CS"/>
</dbReference>
<dbReference type="PROSITE" id="PS00361">
    <property type="entry name" value="RIBOSOMAL_S10"/>
    <property type="match status" value="1"/>
</dbReference>
<dbReference type="GO" id="GO:0003723">
    <property type="term" value="F:RNA binding"/>
    <property type="evidence" value="ECO:0007669"/>
    <property type="project" value="InterPro"/>
</dbReference>
<dbReference type="GO" id="GO:0006412">
    <property type="term" value="P:translation"/>
    <property type="evidence" value="ECO:0007669"/>
    <property type="project" value="InterPro"/>
</dbReference>
<dbReference type="AlphaFoldDB" id="A0A0D7BIJ3"/>
<dbReference type="STRING" id="1314674.A0A0D7BIJ3"/>
<organism evidence="2 3">
    <name type="scientific">Cylindrobasidium torrendii FP15055 ss-10</name>
    <dbReference type="NCBI Taxonomy" id="1314674"/>
    <lineage>
        <taxon>Eukaryota</taxon>
        <taxon>Fungi</taxon>
        <taxon>Dikarya</taxon>
        <taxon>Basidiomycota</taxon>
        <taxon>Agaricomycotina</taxon>
        <taxon>Agaricomycetes</taxon>
        <taxon>Agaricomycetidae</taxon>
        <taxon>Agaricales</taxon>
        <taxon>Marasmiineae</taxon>
        <taxon>Physalacriaceae</taxon>
        <taxon>Cylindrobasidium</taxon>
    </lineage>
</organism>
<sequence>MVEAWFACDGAIGGCACTHHDLPSTRLRQQSLQALFSARENDSTLDKNLNPSGIVTAQIQSLKDDLADIQRNREQLVLAEKLMEAQLAAVKARIQTSLRTERGIIHKLGAAVCPILRLPADVLELIFDCVVRRVEMPQRGGSRETWSESCRLARSEPPSLLGALALTCERWKSVLKNRSRMWSYIYIDIAHRVRFETFYKPCTTEQLSCTSARTPLHVAIGMAGEHTVKKYFDLETCTFTDMEAEYEDNVGILTDCFCFLSRYSDRIKQLDLLLPDILLHHVVDASGFTSRMSKLERVEALCVERELSRTSMLFPGGNLKTIRLIDVQNVCELGGVSNPWAIEEFIIEDSRVSGNARFGCRVADDLDILDILERYPSLQCLTMDIADIAYDDDSDSDGPVPIPTQLVKVDISAVSWSPVFLADFTAPKLKRLRLAMVGHGRHRADALPNVVRFLKRSRPPLRALHIENIEANSKRFMQLTKLARSLTELHIIDYPELQDVVELLETAPYAFPHLRALELRGNMGSCRGLAVRIVNTWADTPLDDLRLYWDEWYDSTSKENEDSGGEDDSSEEDEDSDNEDENPDDEDEDEDDEDEDEDDEDEDSDEEDEDPGNGDEDSGDGNEGSGEENNDPGEESKYLSEDLDLWAMEVSGALMHIPMRRLELGRR</sequence>